<protein>
    <recommendedName>
        <fullName evidence="3">Alkyl hydroperoxide reductase subunit C/ Thiol specific antioxidant domain-containing protein</fullName>
    </recommendedName>
</protein>
<dbReference type="OrthoDB" id="2246662at2759"/>
<reference evidence="1" key="1">
    <citation type="journal article" date="2020" name="Microb. Genom.">
        <title>Genetic diversity of clinical and environmental Mucorales isolates obtained from an investigation of mucormycosis cases among solid organ transplant recipients.</title>
        <authorList>
            <person name="Nguyen M.H."/>
            <person name="Kaul D."/>
            <person name="Muto C."/>
            <person name="Cheng S.J."/>
            <person name="Richter R.A."/>
            <person name="Bruno V.M."/>
            <person name="Liu G."/>
            <person name="Beyhan S."/>
            <person name="Sundermann A.J."/>
            <person name="Mounaud S."/>
            <person name="Pasculle A.W."/>
            <person name="Nierman W.C."/>
            <person name="Driscoll E."/>
            <person name="Cumbie R."/>
            <person name="Clancy C.J."/>
            <person name="Dupont C.L."/>
        </authorList>
    </citation>
    <scope>NUCLEOTIDE SEQUENCE</scope>
    <source>
        <strain evidence="1">GL16</strain>
    </source>
</reference>
<dbReference type="SUPFAM" id="SSF52833">
    <property type="entry name" value="Thioredoxin-like"/>
    <property type="match status" value="1"/>
</dbReference>
<dbReference type="EMBL" id="JAANIT010003936">
    <property type="protein sequence ID" value="KAG1533327.1"/>
    <property type="molecule type" value="Genomic_DNA"/>
</dbReference>
<gene>
    <name evidence="1" type="ORF">G6F51_012672</name>
</gene>
<accession>A0A9P6XVW0</accession>
<evidence type="ECO:0000313" key="1">
    <source>
        <dbReference type="EMBL" id="KAG1533327.1"/>
    </source>
</evidence>
<organism evidence="1 2">
    <name type="scientific">Rhizopus oryzae</name>
    <name type="common">Mucormycosis agent</name>
    <name type="synonym">Rhizopus arrhizus var. delemar</name>
    <dbReference type="NCBI Taxonomy" id="64495"/>
    <lineage>
        <taxon>Eukaryota</taxon>
        <taxon>Fungi</taxon>
        <taxon>Fungi incertae sedis</taxon>
        <taxon>Mucoromycota</taxon>
        <taxon>Mucoromycotina</taxon>
        <taxon>Mucoromycetes</taxon>
        <taxon>Mucorales</taxon>
        <taxon>Mucorineae</taxon>
        <taxon>Rhizopodaceae</taxon>
        <taxon>Rhizopus</taxon>
    </lineage>
</organism>
<proteinExistence type="predicted"/>
<comment type="caution">
    <text evidence="1">The sequence shown here is derived from an EMBL/GenBank/DDBJ whole genome shotgun (WGS) entry which is preliminary data.</text>
</comment>
<dbReference type="Gene3D" id="3.40.30.10">
    <property type="entry name" value="Glutaredoxin"/>
    <property type="match status" value="1"/>
</dbReference>
<sequence length="180" mass="20788">MTDNLSSINKRIRDLSLGHETDNALPMKQINLKRAIASISIPVFYRGSIFEMDIFNEIFSVPYIEYTIVFFCDYDFTEQSRRDLLQINENYAKFVQHCAAAVVITHDRPNVHYAYATPGFTYASLDFEPAFILASDSANRLLSTAFNSIDLQDYSIKRSMHVIDKHSNLIYSNHMKIKKQ</sequence>
<dbReference type="AlphaFoldDB" id="A0A9P6XVW0"/>
<evidence type="ECO:0000313" key="2">
    <source>
        <dbReference type="Proteomes" id="UP000717996"/>
    </source>
</evidence>
<name>A0A9P6XVW0_RHIOR</name>
<evidence type="ECO:0008006" key="3">
    <source>
        <dbReference type="Google" id="ProtNLM"/>
    </source>
</evidence>
<dbReference type="Proteomes" id="UP000717996">
    <property type="component" value="Unassembled WGS sequence"/>
</dbReference>
<dbReference type="InterPro" id="IPR036249">
    <property type="entry name" value="Thioredoxin-like_sf"/>
</dbReference>